<feature type="domain" description="Haem-binding" evidence="2">
    <location>
        <begin position="14"/>
        <end position="149"/>
    </location>
</feature>
<keyword evidence="4" id="KW-1185">Reference proteome</keyword>
<dbReference type="RefSeq" id="WP_151691801.1">
    <property type="nucleotide sequence ID" value="NZ_BMGX01000002.1"/>
</dbReference>
<dbReference type="Pfam" id="PF14376">
    <property type="entry name" value="Haem_bd"/>
    <property type="match status" value="1"/>
</dbReference>
<protein>
    <submittedName>
        <fullName evidence="3">Cytochrome C</fullName>
    </submittedName>
</protein>
<evidence type="ECO:0000259" key="2">
    <source>
        <dbReference type="SMART" id="SM01235"/>
    </source>
</evidence>
<gene>
    <name evidence="3" type="ORF">F8C82_02225</name>
</gene>
<dbReference type="SMART" id="SM01235">
    <property type="entry name" value="Haem_bd"/>
    <property type="match status" value="1"/>
</dbReference>
<evidence type="ECO:0000313" key="4">
    <source>
        <dbReference type="Proteomes" id="UP000484164"/>
    </source>
</evidence>
<name>A0A6L3ZJ90_9FLAO</name>
<comment type="caution">
    <text evidence="3">The sequence shown here is derived from an EMBL/GenBank/DDBJ whole genome shotgun (WGS) entry which is preliminary data.</text>
</comment>
<feature type="signal peptide" evidence="1">
    <location>
        <begin position="1"/>
        <end position="28"/>
    </location>
</feature>
<proteinExistence type="predicted"/>
<feature type="chain" id="PRO_5026653718" evidence="1">
    <location>
        <begin position="29"/>
        <end position="149"/>
    </location>
</feature>
<dbReference type="InterPro" id="IPR025992">
    <property type="entry name" value="Haem-bd"/>
</dbReference>
<dbReference type="Proteomes" id="UP000484164">
    <property type="component" value="Unassembled WGS sequence"/>
</dbReference>
<sequence>MKKKNTRRILLGLIFVLAAMQFIQPAKTNPTDPAEQDFANVYDIDAVDMEIIHKACYDCHSNETVWPWYSNVAPASYVVVNHVNDARKHLNFSKWGSYAADRKDHKLEECVEEVESGEMPMSSYILAHSEARISAEERARLVELFKSLR</sequence>
<evidence type="ECO:0000256" key="1">
    <source>
        <dbReference type="SAM" id="SignalP"/>
    </source>
</evidence>
<dbReference type="AlphaFoldDB" id="A0A6L3ZJ90"/>
<organism evidence="3 4">
    <name type="scientific">Phaeocystidibacter marisrubri</name>
    <dbReference type="NCBI Taxonomy" id="1577780"/>
    <lineage>
        <taxon>Bacteria</taxon>
        <taxon>Pseudomonadati</taxon>
        <taxon>Bacteroidota</taxon>
        <taxon>Flavobacteriia</taxon>
        <taxon>Flavobacteriales</taxon>
        <taxon>Phaeocystidibacteraceae</taxon>
        <taxon>Phaeocystidibacter</taxon>
    </lineage>
</organism>
<keyword evidence="1" id="KW-0732">Signal</keyword>
<evidence type="ECO:0000313" key="3">
    <source>
        <dbReference type="EMBL" id="KAB2817230.1"/>
    </source>
</evidence>
<dbReference type="OrthoDB" id="196738at2"/>
<dbReference type="EMBL" id="WBVQ01000001">
    <property type="protein sequence ID" value="KAB2817230.1"/>
    <property type="molecule type" value="Genomic_DNA"/>
</dbReference>
<reference evidence="3 4" key="1">
    <citation type="submission" date="2019-10" db="EMBL/GenBank/DDBJ databases">
        <title>Genome sequence of Phaeocystidibacter marisrubri JCM30614 (type strain).</title>
        <authorList>
            <person name="Bowman J.P."/>
        </authorList>
    </citation>
    <scope>NUCLEOTIDE SEQUENCE [LARGE SCALE GENOMIC DNA]</scope>
    <source>
        <strain evidence="3 4">JCM 30614</strain>
    </source>
</reference>
<accession>A0A6L3ZJ90</accession>